<keyword evidence="17" id="KW-1185">Reference proteome</keyword>
<accession>A0A9P6U3H6</accession>
<feature type="region of interest" description="Disordered" evidence="13">
    <location>
        <begin position="1412"/>
        <end position="1524"/>
    </location>
</feature>
<dbReference type="CDD" id="cd09868">
    <property type="entry name" value="PIN_XPG_RAD2"/>
    <property type="match status" value="2"/>
</dbReference>
<feature type="domain" description="XPG-I" evidence="14">
    <location>
        <begin position="1024"/>
        <end position="1093"/>
    </location>
</feature>
<evidence type="ECO:0000256" key="8">
    <source>
        <dbReference type="ARBA" id="ARBA00022801"/>
    </source>
</evidence>
<keyword evidence="9" id="KW-0460">Magnesium</keyword>
<evidence type="ECO:0000259" key="14">
    <source>
        <dbReference type="SMART" id="SM00484"/>
    </source>
</evidence>
<feature type="compositionally biased region" description="Polar residues" evidence="13">
    <location>
        <begin position="1298"/>
        <end position="1311"/>
    </location>
</feature>
<dbReference type="Gene3D" id="1.10.150.20">
    <property type="entry name" value="5' to 3' exonuclease, C-terminal subdomain"/>
    <property type="match status" value="1"/>
</dbReference>
<dbReference type="EMBL" id="JAAAJA010000236">
    <property type="protein sequence ID" value="KAG0258040.1"/>
    <property type="molecule type" value="Genomic_DNA"/>
</dbReference>
<keyword evidence="10" id="KW-0234">DNA repair</keyword>
<dbReference type="Pfam" id="PF00752">
    <property type="entry name" value="XPG_N"/>
    <property type="match status" value="1"/>
</dbReference>
<evidence type="ECO:0000256" key="3">
    <source>
        <dbReference type="ARBA" id="ARBA00005283"/>
    </source>
</evidence>
<dbReference type="GO" id="GO:0006289">
    <property type="term" value="P:nucleotide-excision repair"/>
    <property type="evidence" value="ECO:0007669"/>
    <property type="project" value="InterPro"/>
</dbReference>
<dbReference type="Gene3D" id="3.40.50.1010">
    <property type="entry name" value="5'-nuclease"/>
    <property type="match status" value="2"/>
</dbReference>
<evidence type="ECO:0000256" key="10">
    <source>
        <dbReference type="ARBA" id="ARBA00023204"/>
    </source>
</evidence>
<dbReference type="SUPFAM" id="SSF47807">
    <property type="entry name" value="5' to 3' exonuclease, C-terminal subdomain"/>
    <property type="match status" value="1"/>
</dbReference>
<feature type="region of interest" description="Disordered" evidence="13">
    <location>
        <begin position="1541"/>
        <end position="1573"/>
    </location>
</feature>
<dbReference type="InterPro" id="IPR019974">
    <property type="entry name" value="XPG_CS"/>
</dbReference>
<feature type="compositionally biased region" description="Basic and acidic residues" evidence="13">
    <location>
        <begin position="1312"/>
        <end position="1321"/>
    </location>
</feature>
<evidence type="ECO:0000313" key="17">
    <source>
        <dbReference type="Proteomes" id="UP000726737"/>
    </source>
</evidence>
<feature type="compositionally biased region" description="Low complexity" evidence="13">
    <location>
        <begin position="1412"/>
        <end position="1427"/>
    </location>
</feature>
<reference evidence="16" key="1">
    <citation type="journal article" date="2020" name="Fungal Divers.">
        <title>Resolving the Mortierellaceae phylogeny through synthesis of multi-gene phylogenetics and phylogenomics.</title>
        <authorList>
            <person name="Vandepol N."/>
            <person name="Liber J."/>
            <person name="Desiro A."/>
            <person name="Na H."/>
            <person name="Kennedy M."/>
            <person name="Barry K."/>
            <person name="Grigoriev I.V."/>
            <person name="Miller A.N."/>
            <person name="O'Donnell K."/>
            <person name="Stajich J.E."/>
            <person name="Bonito G."/>
        </authorList>
    </citation>
    <scope>NUCLEOTIDE SEQUENCE</scope>
    <source>
        <strain evidence="16">KOD948</strain>
    </source>
</reference>
<dbReference type="GO" id="GO:0003697">
    <property type="term" value="F:single-stranded DNA binding"/>
    <property type="evidence" value="ECO:0007669"/>
    <property type="project" value="InterPro"/>
</dbReference>
<feature type="compositionally biased region" description="Low complexity" evidence="13">
    <location>
        <begin position="1514"/>
        <end position="1524"/>
    </location>
</feature>
<evidence type="ECO:0000256" key="7">
    <source>
        <dbReference type="ARBA" id="ARBA00022763"/>
    </source>
</evidence>
<dbReference type="PANTHER" id="PTHR16171">
    <property type="entry name" value="DNA REPAIR PROTEIN COMPLEMENTING XP-G CELLS-RELATED"/>
    <property type="match status" value="1"/>
</dbReference>
<feature type="compositionally biased region" description="Basic residues" evidence="13">
    <location>
        <begin position="1322"/>
        <end position="1337"/>
    </location>
</feature>
<proteinExistence type="inferred from homology"/>
<dbReference type="InterPro" id="IPR001044">
    <property type="entry name" value="XPG/Rad2_eukaryotes"/>
</dbReference>
<evidence type="ECO:0000256" key="11">
    <source>
        <dbReference type="ARBA" id="ARBA00023242"/>
    </source>
</evidence>
<evidence type="ECO:0000256" key="6">
    <source>
        <dbReference type="ARBA" id="ARBA00022759"/>
    </source>
</evidence>
<comment type="subcellular location">
    <subcellularLocation>
        <location evidence="2">Nucleus</location>
    </subcellularLocation>
</comment>
<dbReference type="PANTHER" id="PTHR16171:SF7">
    <property type="entry name" value="DNA REPAIR PROTEIN RAD2"/>
    <property type="match status" value="1"/>
</dbReference>
<organism evidence="16 17">
    <name type="scientific">Mortierella polycephala</name>
    <dbReference type="NCBI Taxonomy" id="41804"/>
    <lineage>
        <taxon>Eukaryota</taxon>
        <taxon>Fungi</taxon>
        <taxon>Fungi incertae sedis</taxon>
        <taxon>Mucoromycota</taxon>
        <taxon>Mortierellomycotina</taxon>
        <taxon>Mortierellomycetes</taxon>
        <taxon>Mortierellales</taxon>
        <taxon>Mortierellaceae</taxon>
        <taxon>Mortierella</taxon>
    </lineage>
</organism>
<dbReference type="PROSITE" id="PS00842">
    <property type="entry name" value="XPG_2"/>
    <property type="match status" value="1"/>
</dbReference>
<feature type="compositionally biased region" description="Basic and acidic residues" evidence="13">
    <location>
        <begin position="1340"/>
        <end position="1355"/>
    </location>
</feature>
<dbReference type="OrthoDB" id="31113at2759"/>
<gene>
    <name evidence="16" type="primary">RAD2</name>
    <name evidence="16" type="ORF">BG011_003577</name>
</gene>
<evidence type="ECO:0000256" key="12">
    <source>
        <dbReference type="SAM" id="Coils"/>
    </source>
</evidence>
<evidence type="ECO:0000256" key="1">
    <source>
        <dbReference type="ARBA" id="ARBA00001946"/>
    </source>
</evidence>
<comment type="caution">
    <text evidence="16">The sequence shown here is derived from an EMBL/GenBank/DDBJ whole genome shotgun (WGS) entry which is preliminary data.</text>
</comment>
<dbReference type="InterPro" id="IPR006085">
    <property type="entry name" value="XPG_DNA_repair_N"/>
</dbReference>
<evidence type="ECO:0000256" key="5">
    <source>
        <dbReference type="ARBA" id="ARBA00022723"/>
    </source>
</evidence>
<dbReference type="Proteomes" id="UP000726737">
    <property type="component" value="Unassembled WGS sequence"/>
</dbReference>
<dbReference type="SMART" id="SM00485">
    <property type="entry name" value="XPGN"/>
    <property type="match status" value="1"/>
</dbReference>
<feature type="coiled-coil region" evidence="12">
    <location>
        <begin position="980"/>
        <end position="1014"/>
    </location>
</feature>
<comment type="similarity">
    <text evidence="3">Belongs to the XPG/RAD2 endonuclease family. XPG subfamily.</text>
</comment>
<keyword evidence="7" id="KW-0227">DNA damage</keyword>
<comment type="cofactor">
    <cofactor evidence="1">
        <name>Mg(2+)</name>
        <dbReference type="ChEBI" id="CHEBI:18420"/>
    </cofactor>
</comment>
<dbReference type="SMART" id="SM00279">
    <property type="entry name" value="HhH2"/>
    <property type="match status" value="1"/>
</dbReference>
<feature type="compositionally biased region" description="Basic residues" evidence="13">
    <location>
        <begin position="1564"/>
        <end position="1573"/>
    </location>
</feature>
<dbReference type="Pfam" id="PF00867">
    <property type="entry name" value="XPG_I"/>
    <property type="match status" value="1"/>
</dbReference>
<keyword evidence="5" id="KW-0479">Metal-binding</keyword>
<evidence type="ECO:0000256" key="13">
    <source>
        <dbReference type="SAM" id="MobiDB-lite"/>
    </source>
</evidence>
<dbReference type="InterPro" id="IPR036279">
    <property type="entry name" value="5-3_exonuclease_C_sf"/>
</dbReference>
<dbReference type="InterPro" id="IPR006084">
    <property type="entry name" value="XPG/Rad2"/>
</dbReference>
<evidence type="ECO:0000256" key="2">
    <source>
        <dbReference type="ARBA" id="ARBA00004123"/>
    </source>
</evidence>
<feature type="domain" description="XPG N-terminal" evidence="15">
    <location>
        <begin position="1"/>
        <end position="98"/>
    </location>
</feature>
<sequence>MGVKGLWELLNPVARPIKLETLSNKQLAIDASIWLHQFLKGMRDKEGQAVGNAHIIGFFRRICKLLYYNIKPIFVFDGGTPALKRLTILERRKRRRHDENLVKRTAEKLLAAQLRLRALEQRKAAKKKKELEKQEKQNNVVHDTADNPKYLDTLTGEDSRDTTDMEADIVKSAALSSLAKRIKDRYILPPMETDFETLAKIRSSDERFGYDADEDDVNSFLEDFKKDAGLANIDSDVFKALPSEMQYEILHDIRLRSRVTSYERVQEMVRLAETPMDFSKLQVEGVIRRNKVTHKLLTVNQAVNKTEATSKPGRIASQRNRQYILVKNEEGGWVLGGKKPMMGTSVDKPVQLDSDVEENVESMVKDEDEDKDAWESDDDDDVEFEEVKIPSIPATPTLNSTERSETFTNTATLLHPAATPPIVKADDENSLINHLEAYMDEDESIEKVMAKFAEIEDEMARKQAEGIQDAVSVVTDGDRMNERNGLQLARPGSTPEVVRLDEAARQHLARVGFKAGDDSQWPEVLSDGDELDSFETINSDNTIDSTDLEDMIEDEQTGEVLTRKAYYRKYQINTGKPLQQTNGRALSQKEESQLDTDEFHQYWTGYTPESFKVKNTDHEIMIREAIFEWDEERLSNEKHSATRKLEKSSVNDTVGVESLQFWLALLESVCDRRIYVARAQLEQTSKIRSDVDHTTDDMPIVHTILSSTRKSRLLQSILTDDEDAEADVDHHGQDHDPSLSGAPLAAPDRVTHIKVPATISKAPETTISLQSSTTPQKGEPIEVFLDFGSSILKRRPSLPVTEQLDAIGTSESITESVTETLAESVLSAPESTEGVDMDTELDAFAGDSGVGSLTSTPSLEAATITSSSMLDMERVMDMDRPLTPVLKEVAVIVAGEYAHQDLAEINVVAADEDEKHEEDEEDEAHDADLENEEQYFTNLFPDMASLPGALLMPEKSSPATPPAALMRTDEEQTAHDLQDATKMFEESKALESEIKDLRDQHRKHQRDADDLTDSMVAETKMLLRLFGIPYIVAPMEAEAQCADLQLRGVVDGILTEDSDVFLFGGMRIFKNVFKEEKYVECYLMSDIERDLGVGRDRLVSLAYLLGSDYTTGIKGVGLITAMEILRIFPKLEQFAKWWKGEQHKQEDIEGGSGADNGTDAKDDTVELGLDSIDDADLEKLAKQCKKIHLPSSFPDPHIADAYIRPLVDDDPTDFQWGIPDLDGLRDFLRKSLGWDQGEVDRVLLPIIRQMTQAPQQTTQMTLDNFFDMSVGTNAYQPPLRKNLHKSARLRKVVGGLTGQNTASTATSSPTDRNTKVDEMRTKKATSKKTPAKRKPTGTKKNADGVDKDNDGKPQGEDVEEGFLDELETKKQRTARSGPTRRAKSAQTKVPEAVTAAKRQLQSKDVRVKLSARRAAATAAAAAAAAATEAEDAGLNGKADYENGDQPTSKEATPAAVKIKNLKRTNDEESDGTSTSGGSSGCEDQEYFTPSHWDILAEKQRLQQQSAKKRGRTPSSSTLATAGASASGIASSLSAIVSASNAARYGTTSFRNKDTGTRTSPSKKTSSKKARTLH</sequence>
<dbReference type="GO" id="GO:0004520">
    <property type="term" value="F:DNA endonuclease activity"/>
    <property type="evidence" value="ECO:0007669"/>
    <property type="project" value="TreeGrafter"/>
</dbReference>
<keyword evidence="4" id="KW-0540">Nuclease</keyword>
<evidence type="ECO:0000256" key="9">
    <source>
        <dbReference type="ARBA" id="ARBA00022842"/>
    </source>
</evidence>
<feature type="compositionally biased region" description="Basic and acidic residues" evidence="13">
    <location>
        <begin position="727"/>
        <end position="737"/>
    </location>
</feature>
<dbReference type="InterPro" id="IPR008918">
    <property type="entry name" value="HhH2"/>
</dbReference>
<dbReference type="InterPro" id="IPR006086">
    <property type="entry name" value="XPG-I_dom"/>
</dbReference>
<feature type="compositionally biased region" description="Basic and acidic residues" evidence="13">
    <location>
        <begin position="125"/>
        <end position="136"/>
    </location>
</feature>
<dbReference type="GO" id="GO:0016788">
    <property type="term" value="F:hydrolase activity, acting on ester bonds"/>
    <property type="evidence" value="ECO:0007669"/>
    <property type="project" value="InterPro"/>
</dbReference>
<keyword evidence="6" id="KW-0255">Endonuclease</keyword>
<dbReference type="PRINTS" id="PR00853">
    <property type="entry name" value="XPGRADSUPER"/>
</dbReference>
<feature type="region of interest" description="Disordered" evidence="13">
    <location>
        <begin position="1294"/>
        <end position="1400"/>
    </location>
</feature>
<keyword evidence="8" id="KW-0378">Hydrolase</keyword>
<feature type="region of interest" description="Disordered" evidence="13">
    <location>
        <begin position="125"/>
        <end position="157"/>
    </location>
</feature>
<evidence type="ECO:0000256" key="4">
    <source>
        <dbReference type="ARBA" id="ARBA00022722"/>
    </source>
</evidence>
<name>A0A9P6U3H6_9FUNG</name>
<protein>
    <submittedName>
        <fullName evidence="16">DNA repair protein rad2</fullName>
    </submittedName>
</protein>
<keyword evidence="11" id="KW-0539">Nucleus</keyword>
<dbReference type="SMART" id="SM00484">
    <property type="entry name" value="XPGI"/>
    <property type="match status" value="1"/>
</dbReference>
<dbReference type="FunFam" id="3.40.50.1010:FF:000061">
    <property type="entry name" value="Single-stranded DNA endonuclease (Eurofung)"/>
    <property type="match status" value="1"/>
</dbReference>
<dbReference type="GO" id="GO:0046872">
    <property type="term" value="F:metal ion binding"/>
    <property type="evidence" value="ECO:0007669"/>
    <property type="project" value="UniProtKB-KW"/>
</dbReference>
<keyword evidence="12" id="KW-0175">Coiled coil</keyword>
<dbReference type="PRINTS" id="PR00066">
    <property type="entry name" value="XRODRMPGMNTG"/>
</dbReference>
<evidence type="ECO:0000259" key="15">
    <source>
        <dbReference type="SMART" id="SM00485"/>
    </source>
</evidence>
<evidence type="ECO:0000313" key="16">
    <source>
        <dbReference type="EMBL" id="KAG0258040.1"/>
    </source>
</evidence>
<dbReference type="PROSITE" id="PS00841">
    <property type="entry name" value="XPG_1"/>
    <property type="match status" value="1"/>
</dbReference>
<feature type="region of interest" description="Disordered" evidence="13">
    <location>
        <begin position="724"/>
        <end position="744"/>
    </location>
</feature>
<dbReference type="InterPro" id="IPR029060">
    <property type="entry name" value="PIN-like_dom_sf"/>
</dbReference>
<dbReference type="GO" id="GO:0005634">
    <property type="term" value="C:nucleus"/>
    <property type="evidence" value="ECO:0007669"/>
    <property type="project" value="UniProtKB-SubCell"/>
</dbReference>
<dbReference type="SUPFAM" id="SSF88723">
    <property type="entry name" value="PIN domain-like"/>
    <property type="match status" value="1"/>
</dbReference>
<feature type="compositionally biased region" description="Acidic residues" evidence="13">
    <location>
        <begin position="1356"/>
        <end position="1365"/>
    </location>
</feature>